<feature type="compositionally biased region" description="Acidic residues" evidence="2">
    <location>
        <begin position="111"/>
        <end position="126"/>
    </location>
</feature>
<dbReference type="PROSITE" id="PS50268">
    <property type="entry name" value="CADHERIN_2"/>
    <property type="match status" value="1"/>
</dbReference>
<dbReference type="Pfam" id="PF20148">
    <property type="entry name" value="DUF6531"/>
    <property type="match status" value="1"/>
</dbReference>
<evidence type="ECO:0000313" key="5">
    <source>
        <dbReference type="EMBL" id="OJJ25270.1"/>
    </source>
</evidence>
<dbReference type="InterPro" id="IPR006644">
    <property type="entry name" value="Cadg"/>
</dbReference>
<sequence>MNFFKKLFGQNRVKANQRHSENSQTFILEPILTPSALIDIETGEETPDLDSELLADIAPSNPEELERTEESLSEEGETLENPLEVEETVDEIEEELPFFTSLPESISREEVEGELNLENDPLEPEELSLPSEVRDSIESEEEELSPTETEQSAAEITDDALLSEDREAEQESEENLGSDRITQAAEARIEPEYLDVDRGYFLVGESGEIQVNFILDGGKYKGEVGIFSLREMGDIELDTPEFISEAAKRVLSDSDWGQIAISDRTEGALLDEKVESRNWNSGQYQGEKTLTFQPGDRLGIMLVPKGSIQQVLNNPQATGARAPLFSLEGTALVKIGEDSCGYGFEDIALDRKSDRDYNDIIFTLKGATPVGISPIENLIDADANWQETEAGERILEELHCPHAADEEAPMVETQLLNDSGLSSSDRITNDPSITGSVTDESAIEQLQISLDGTNFNEITTSLEEDGSFTLDKEALNSLNGEILAEGEHTLSVQATDEYGNTSEITEISFILDTSAPEIQLNLESLTELEEIDLTGETEPNSEVTLTETGVTTTSDENGIFTFEGVVLELGENSFTVETQDSAGNVGTVTQSITRIEPVEQNPPIITTSLLNDSGLSSSDRITNDPSITGSVTDESAIEQLQISLDGTNFNEITTSLEEDGSFTLDKEALNSLNGEILAEGEHTLSVQATDEYGNTSEITEISFILDTSAPEIQLNLESLTELEEIDLTGETEPNSEVTLTETGVTTTSDENGIFTFEGVVLELGENSFTVETQDIAGNIGTTNQSITRLEAVLPPVNQSPFFTTEPDLEALIGQSYQTELTALDADGDPLTYHILSAPEGMTLAADGVTLEWSPESEAEGNHSIVVRVTDGRGGSDELSFTLAAIEQPPNRPPEVSSIPVVEGNVNQDYEYQVVASDPDGDHLSYSISAPEGLEIDPQGKITWTPSNEQVGVHEVTVSISDSKGGEVEQHYSILVQPEVGNTAPVIISEPKTQLALSQGQAPGVYQYDVDAVDADNDELVYGLVDAPEGMSINPETGEITWQVPDSFIEGGTELPNGVHLFFGEDSSEVDSDSTPIPIPNSKQARSEFLSHLDGWHLADFEQYAHGERVENHLAFVGTDSSSMTAQLSGSPPYLYVNKTSAGTTLDGAFPLSGVNHLHDFGGPNPQLAFDQPQVALGFFATDFADGGQSLSVDLTHIDGTTTNIPIPHTQPAYSGSALYVGLIDTENPFTQVTLVNSGNAHDGFGYDDILVATADQLSLSDSQEVTVEVKDRRAGVDRQTYTIDLSQESGSLSGQIYAEGERQILYTNDFEDTQQPLPEWDNGQYNDDPWIARSFLGKYGGRNLQVGEFHQTRLNLSELPEHDQVTLDFDLYIINSWSGGEFLGPDGWKLQVVDGETLLDTTFGSGYRYGEHALPQAYPNNVEDGILHPGGTGAADVKPDGFRDYRFGNAVYELSFTFDHTDSELALDFIGDTDEDIHNESWGLDNVRVSVTNNEGLEGWRVYLDQNNNGERDPGEPNTLTDANGNYTFTGLNPGDYTIRTEPKAGWNTTTPESSQHVVSLAGGESLTELDFTQDYSAEEIENHPPEFTNLAPENASVGELWRYDATATDPDNDNLSYFLSVGPEGMSVDPQTGTFVWTPTLEQAEQPHSVILGVDDSNGGIDLKAFQVNTQVEHPPVVTSEPPSTPLNAGTPYEYQIEATDPNLDALTFSVETDQPGITIDDNGLLNLETPVTGVHEVIITVEDGQGESATQTLTLEVVENAENTPPRLLSEPRTTATIGQPYIAQVQAIDDNGDKLAYSLDAPDQLGLSIDQNGQIYWTPTQAEHLGTHEITLTVNDGRGGQDSQTFNLTVSNQSQNQPPEITAAPPNSATLGTQYRYQMQGSDPDGDLLLWSLDQAPSGMSIHSTTGEITWTPTIEQLGEQEVAVRLTDSQGSYTGVIFTLTARGTNIAPLIVSTPLTETSLGSEYLYQVLAADPDGDALTFSFDQAPDGMSINEHGVITWTPTATGSEPISVLVTDAQGATTTHSYTLEVGANARNLAPTITSTPLSYGSAPGQEYTYQLSAVDPEEGENLTYQLLSSPENLILDPQTGLLQWTPSASQAGPHLVQVAAVDSQGLRGGQGFYLNVRNNSAPVILSAPNTELFESQTFRYNLRAIDPDGDNLSYQLSQAPEGMTIDGQGRIIWDAREGTYDSIEATVTDEYGATVTQSIPLQVSLDEENPQVSLFQSFDFAYPNQEVLFAVQGSDNLGIAEKGLTINGTPVPLDAWGTAQWTFAAPGVYQIGATVLDKAGNETTETFEFTVAPFPGDEVIDFNLNLPEGEISEATELLGEITAEKGLQSYKVEVAPVGTDNFITLFEQQGEVENGVLGTFDPTLLANGAYTLRVSAIDHNNFESYTQTEVEVSSGLKLGNFQLSFTDLEIPVTGIPISVTRTYDSLYAHEQENFGQGWRLEFRDTNLQTSVAPPSPEQELLGRPNGFQEGDKVYITLPGGKRETFTFAPEIHPDVNTALRMGAPWPQSALFYVPKFVSEEGSGLTLSVKETSVLRKNTGEYISPNGLGYNPSHYLFGGRYTLTTAEGIEYEIDARSGDLLQVKDLNGNTLNYSDAGIVSSTGVEVKFERDSQGRIAKVIDPAGEEIRYNYDENGDLVSVVDREGNETKYYYENEQRAHYLTRIEDPLGREGIRVEYGEDGRLSRTIDVNGEAVELVYDTEGQTQVVKDLYGKETFYAYDQNGNITQEIQPSGLKIERTYARDKVISETVYTAESGAEGWTTSYEYDHWGNLSKETDPLGNVTLYTSDRKKRLLSETDALGNTTKYEYDYPGNLLSSTDALGNTTEYSYDARGNLLTLKTGTNTINFDYTINGRGTSIVDDLGNKGEYEYNGNGLQTKETLTIQTPEGQQTIITEWEYDDQGRMTKQTQGDNSIEYQYDANGNQIATLSNGITTEYRYDKKGQLVETLYDDNSKTVTLYDKGGRERASISAEGSITYYEYDVAGRLTKTLYPDNSDNQIEQLLAVIAPNETAETIDWTEVVFPLETPAYLNTRTYSRTEYTQDGRVKAEIDSNNNRTEYKYDAIGRQIEVKSDENNWVRYTYDTAGNRRTETYYAEGTSWSNTYDDKGRVIAFTDPNNKVIRYEYHQSGQLKAIIDPRQGKTAYKYDENGQLTQVTDALGQVTKYEYNDEQNRLTAVILDNGKRSTTAYNDEENSVTVTDFNGDAIKYVYDESGSLQHKELLASGTSVSYGYDETTRTETITSERGTTVYQYDELGQLISRTDPEGPYLESGASLEYTYEEGYLTGVKTPSREIGYGYDEEGNLASVTTDEGTTVYEYLNGELVKTIFPNDTAEIIVYDALGRIDVIETVKVDSNTGETLEVLASFDYEVDDVGNREKVTDHEGRVVEYKYDELNRVIEEKITHPIEGERTISYVYDEVGNRLRKEDSLEGLTTYQYENNLLISETQGNRVTTYKYDNNGNLISRLENGTDKTIYTWDDENRLIGVQTPNGDSISYGYNDKNIRVSSTVNGVQTNYLIDSNRPYSQVIEEYQQGELKSSYVYGLDLISQAQGEDSYFYHVDGLGSTIALSNASSALTDSYVYDAYGNLIDSTGETLNLYRFAGEQYDPNVEQYYLRQRYYDPKVGRFTRRDTYEGRLNEPMTLHKYLYAHANPVNNIDPTGLFSLGEVAAARQIRNTLASIQFDSYSYLVSATLGYSQGKGDYKIGDFFLELSFNAFFSLAPVLAPYMISGVKGMIRRLGNRTRGGAGIGKKVPIFDEIESLSIIQQPTNQSCGVTCGAQILQDMGIDVSPSAIARAAGDEFVNAKELSKGLNMVTNDTSKVWYGQQVPQLSKRAINMLNETGPWIAQIGENFNRHWIIIDGFNEAGKLKIRDPWGLSEIYKYIGKGTQYSVDWEDFSNIWTGLVVYRN</sequence>
<keyword evidence="6" id="KW-1185">Reference proteome</keyword>
<dbReference type="NCBIfam" id="TIGR01643">
    <property type="entry name" value="YD_repeat_2x"/>
    <property type="match status" value="6"/>
</dbReference>
<dbReference type="Pfam" id="PF13448">
    <property type="entry name" value="DUF4114"/>
    <property type="match status" value="1"/>
</dbReference>
<dbReference type="STRING" id="1925591.BI308_12360"/>
<name>A0A1L9QRF2_9CYAN</name>
<dbReference type="InterPro" id="IPR006530">
    <property type="entry name" value="YD"/>
</dbReference>
<dbReference type="SMART" id="SM00736">
    <property type="entry name" value="CADG"/>
    <property type="match status" value="4"/>
</dbReference>
<feature type="region of interest" description="Disordered" evidence="2">
    <location>
        <begin position="58"/>
        <end position="82"/>
    </location>
</feature>
<dbReference type="Pfam" id="PF25023">
    <property type="entry name" value="TEN_YD-shell"/>
    <property type="match status" value="4"/>
</dbReference>
<keyword evidence="1" id="KW-0677">Repeat</keyword>
<feature type="region of interest" description="Disordered" evidence="2">
    <location>
        <begin position="105"/>
        <end position="184"/>
    </location>
</feature>
<dbReference type="GO" id="GO:0006508">
    <property type="term" value="P:proteolysis"/>
    <property type="evidence" value="ECO:0007669"/>
    <property type="project" value="InterPro"/>
</dbReference>
<dbReference type="GO" id="GO:0007156">
    <property type="term" value="P:homophilic cell adhesion via plasma membrane adhesion molecules"/>
    <property type="evidence" value="ECO:0007669"/>
    <property type="project" value="InterPro"/>
</dbReference>
<dbReference type="InterPro" id="IPR002126">
    <property type="entry name" value="Cadherin-like_dom"/>
</dbReference>
<feature type="domain" description="Cadherin" evidence="3">
    <location>
        <begin position="1678"/>
        <end position="1770"/>
    </location>
</feature>
<feature type="compositionally biased region" description="Acidic residues" evidence="2">
    <location>
        <begin position="71"/>
        <end position="82"/>
    </location>
</feature>
<dbReference type="NCBIfam" id="NF033510">
    <property type="entry name" value="Ca_tandemer"/>
    <property type="match status" value="2"/>
</dbReference>
<dbReference type="Gene3D" id="2.60.40.10">
    <property type="entry name" value="Immunoglobulins"/>
    <property type="match status" value="15"/>
</dbReference>
<protein>
    <submittedName>
        <fullName evidence="5">Uncharacterized protein</fullName>
    </submittedName>
</protein>
<dbReference type="PANTHER" id="PTHR32305">
    <property type="match status" value="1"/>
</dbReference>
<dbReference type="Pfam" id="PF17963">
    <property type="entry name" value="Big_9"/>
    <property type="match status" value="1"/>
</dbReference>
<dbReference type="InterPro" id="IPR015919">
    <property type="entry name" value="Cadherin-like_sf"/>
</dbReference>
<dbReference type="Pfam" id="PF05593">
    <property type="entry name" value="RHS_repeat"/>
    <property type="match status" value="1"/>
</dbReference>
<dbReference type="InterPro" id="IPR031325">
    <property type="entry name" value="RHS_repeat"/>
</dbReference>
<evidence type="ECO:0000256" key="1">
    <source>
        <dbReference type="ARBA" id="ARBA00022737"/>
    </source>
</evidence>
<dbReference type="InterPro" id="IPR045351">
    <property type="entry name" value="DUF6531"/>
</dbReference>
<evidence type="ECO:0000259" key="3">
    <source>
        <dbReference type="PROSITE" id="PS50268"/>
    </source>
</evidence>
<dbReference type="Pfam" id="PF05345">
    <property type="entry name" value="He_PIG"/>
    <property type="match status" value="6"/>
</dbReference>
<dbReference type="InterPro" id="IPR050708">
    <property type="entry name" value="T6SS_VgrG/RHS"/>
</dbReference>
<dbReference type="EMBL" id="MLAW01000019">
    <property type="protein sequence ID" value="OJJ25270.1"/>
    <property type="molecule type" value="Genomic_DNA"/>
</dbReference>
<dbReference type="SMART" id="SM00089">
    <property type="entry name" value="PKD"/>
    <property type="match status" value="5"/>
</dbReference>
<dbReference type="GO" id="GO:0005524">
    <property type="term" value="F:ATP binding"/>
    <property type="evidence" value="ECO:0007669"/>
    <property type="project" value="InterPro"/>
</dbReference>
<dbReference type="Gene3D" id="2.180.10.10">
    <property type="entry name" value="RHS repeat-associated core"/>
    <property type="match status" value="3"/>
</dbReference>
<accession>A0A1L9QRF2</accession>
<feature type="domain" description="Peptidase C39" evidence="4">
    <location>
        <begin position="3779"/>
        <end position="3920"/>
    </location>
</feature>
<dbReference type="GO" id="GO:0005509">
    <property type="term" value="F:calcium ion binding"/>
    <property type="evidence" value="ECO:0007669"/>
    <property type="project" value="InterPro"/>
</dbReference>
<feature type="compositionally biased region" description="Acidic residues" evidence="2">
    <location>
        <begin position="156"/>
        <end position="176"/>
    </location>
</feature>
<proteinExistence type="predicted"/>
<dbReference type="NCBIfam" id="TIGR03696">
    <property type="entry name" value="Rhs_assc_core"/>
    <property type="match status" value="1"/>
</dbReference>
<dbReference type="Pfam" id="PF19077">
    <property type="entry name" value="Big_13"/>
    <property type="match status" value="2"/>
</dbReference>
<evidence type="ECO:0000259" key="4">
    <source>
        <dbReference type="PROSITE" id="PS50990"/>
    </source>
</evidence>
<dbReference type="Proteomes" id="UP000183940">
    <property type="component" value="Unassembled WGS sequence"/>
</dbReference>
<dbReference type="SUPFAM" id="SSF117074">
    <property type="entry name" value="Hypothetical protein PA1324"/>
    <property type="match status" value="1"/>
</dbReference>
<dbReference type="Gene3D" id="3.90.70.10">
    <property type="entry name" value="Cysteine proteinases"/>
    <property type="match status" value="1"/>
</dbReference>
<dbReference type="SUPFAM" id="SSF49313">
    <property type="entry name" value="Cadherin-like"/>
    <property type="match status" value="9"/>
</dbReference>
<reference evidence="5" key="1">
    <citation type="submission" date="2016-10" db="EMBL/GenBank/DDBJ databases">
        <title>CRISPR-Cas defence system in Roseofilum reptotaenium: evidence of a bacteriophage-cyanobacterium arms race in the coral black band disease.</title>
        <authorList>
            <person name="Buerger P."/>
            <person name="Wood-Charlson E.M."/>
            <person name="Weynberg K.D."/>
            <person name="Willis B."/>
            <person name="Van Oppen M.J."/>
        </authorList>
    </citation>
    <scope>NUCLEOTIDE SEQUENCE [LARGE SCALE GENOMIC DNA]</scope>
    <source>
        <strain evidence="5">AO1-A</strain>
    </source>
</reference>
<gene>
    <name evidence="5" type="ORF">BI308_12360</name>
</gene>
<dbReference type="InterPro" id="IPR056823">
    <property type="entry name" value="TEN-like_YD-shell"/>
</dbReference>
<dbReference type="PROSITE" id="PS50990">
    <property type="entry name" value="PEPTIDASE_C39"/>
    <property type="match status" value="1"/>
</dbReference>
<organism evidence="5 6">
    <name type="scientific">Roseofilum reptotaenium AO1-A</name>
    <dbReference type="NCBI Taxonomy" id="1925591"/>
    <lineage>
        <taxon>Bacteria</taxon>
        <taxon>Bacillati</taxon>
        <taxon>Cyanobacteriota</taxon>
        <taxon>Cyanophyceae</taxon>
        <taxon>Desertifilales</taxon>
        <taxon>Desertifilaceae</taxon>
        <taxon>Roseofilum</taxon>
    </lineage>
</organism>
<dbReference type="InterPro" id="IPR013783">
    <property type="entry name" value="Ig-like_fold"/>
</dbReference>
<evidence type="ECO:0000313" key="6">
    <source>
        <dbReference type="Proteomes" id="UP000183940"/>
    </source>
</evidence>
<comment type="caution">
    <text evidence="5">The sequence shown here is derived from an EMBL/GenBank/DDBJ whole genome shotgun (WGS) entry which is preliminary data.</text>
</comment>
<dbReference type="InterPro" id="IPR025193">
    <property type="entry name" value="DUF4114"/>
</dbReference>
<dbReference type="InterPro" id="IPR022385">
    <property type="entry name" value="Rhs_assc_core"/>
</dbReference>
<dbReference type="InterPro" id="IPR005074">
    <property type="entry name" value="Peptidase_C39"/>
</dbReference>
<dbReference type="InterPro" id="IPR044016">
    <property type="entry name" value="Big_13"/>
</dbReference>
<evidence type="ECO:0000256" key="2">
    <source>
        <dbReference type="SAM" id="MobiDB-lite"/>
    </source>
</evidence>
<dbReference type="GO" id="GO:0008233">
    <property type="term" value="F:peptidase activity"/>
    <property type="evidence" value="ECO:0007669"/>
    <property type="project" value="InterPro"/>
</dbReference>
<dbReference type="InterPro" id="IPR022409">
    <property type="entry name" value="PKD/Chitinase_dom"/>
</dbReference>
<dbReference type="PANTHER" id="PTHR32305:SF15">
    <property type="entry name" value="PROTEIN RHSA-RELATED"/>
    <property type="match status" value="1"/>
</dbReference>
<dbReference type="GO" id="GO:0016020">
    <property type="term" value="C:membrane"/>
    <property type="evidence" value="ECO:0007669"/>
    <property type="project" value="InterPro"/>
</dbReference>